<evidence type="ECO:0000313" key="1">
    <source>
        <dbReference type="EMBL" id="TVU31603.1"/>
    </source>
</evidence>
<feature type="non-terminal residue" evidence="1">
    <location>
        <position position="1"/>
    </location>
</feature>
<dbReference type="AlphaFoldDB" id="A0A5J9V6M8"/>
<protein>
    <submittedName>
        <fullName evidence="1">Uncharacterized protein</fullName>
    </submittedName>
</protein>
<dbReference type="EMBL" id="RWGY01000011">
    <property type="protein sequence ID" value="TVU31603.1"/>
    <property type="molecule type" value="Genomic_DNA"/>
</dbReference>
<comment type="caution">
    <text evidence="1">The sequence shown here is derived from an EMBL/GenBank/DDBJ whole genome shotgun (WGS) entry which is preliminary data.</text>
</comment>
<gene>
    <name evidence="1" type="ORF">EJB05_23298</name>
</gene>
<organism evidence="1 2">
    <name type="scientific">Eragrostis curvula</name>
    <name type="common">weeping love grass</name>
    <dbReference type="NCBI Taxonomy" id="38414"/>
    <lineage>
        <taxon>Eukaryota</taxon>
        <taxon>Viridiplantae</taxon>
        <taxon>Streptophyta</taxon>
        <taxon>Embryophyta</taxon>
        <taxon>Tracheophyta</taxon>
        <taxon>Spermatophyta</taxon>
        <taxon>Magnoliopsida</taxon>
        <taxon>Liliopsida</taxon>
        <taxon>Poales</taxon>
        <taxon>Poaceae</taxon>
        <taxon>PACMAD clade</taxon>
        <taxon>Chloridoideae</taxon>
        <taxon>Eragrostideae</taxon>
        <taxon>Eragrostidinae</taxon>
        <taxon>Eragrostis</taxon>
    </lineage>
</organism>
<dbReference type="Gramene" id="TVU31603">
    <property type="protein sequence ID" value="TVU31603"/>
    <property type="gene ID" value="EJB05_23298"/>
</dbReference>
<name>A0A5J9V6M8_9POAL</name>
<evidence type="ECO:0000313" key="2">
    <source>
        <dbReference type="Proteomes" id="UP000324897"/>
    </source>
</evidence>
<sequence length="262" mass="26699">RGGGCGGLRSNDESASLLIAALGLKASGHLALSFKASGLLALRDEVSGLQEFGVGERSDAGDEGAVSSGFALSISFAGHWRRAKRKTEEKAFPAALFLVSNAVTAPIPASKIKFVATVTCIASSIRCPPSPPAPQLGAHLLRRRRLPRAPALAPPPSVLPFSGAVASRAPLLDVPLLGAPLLRAGRAGGRRGGAATLLRLPLHYPAPGCHTTALGCLYTIAAAATRLPCSGRASGRRSGASIQFGSVDTVSAASLLVIDSFI</sequence>
<keyword evidence="2" id="KW-1185">Reference proteome</keyword>
<accession>A0A5J9V6M8</accession>
<reference evidence="1 2" key="1">
    <citation type="journal article" date="2019" name="Sci. Rep.">
        <title>A high-quality genome of Eragrostis curvula grass provides insights into Poaceae evolution and supports new strategies to enhance forage quality.</title>
        <authorList>
            <person name="Carballo J."/>
            <person name="Santos B.A.C.M."/>
            <person name="Zappacosta D."/>
            <person name="Garbus I."/>
            <person name="Selva J.P."/>
            <person name="Gallo C.A."/>
            <person name="Diaz A."/>
            <person name="Albertini E."/>
            <person name="Caccamo M."/>
            <person name="Echenique V."/>
        </authorList>
    </citation>
    <scope>NUCLEOTIDE SEQUENCE [LARGE SCALE GENOMIC DNA]</scope>
    <source>
        <strain evidence="2">cv. Victoria</strain>
        <tissue evidence="1">Leaf</tissue>
    </source>
</reference>
<dbReference type="Proteomes" id="UP000324897">
    <property type="component" value="Chromosome 1"/>
</dbReference>
<proteinExistence type="predicted"/>